<gene>
    <name evidence="4" type="ORF">EII27_04250</name>
</gene>
<dbReference type="PROSITE" id="PS50995">
    <property type="entry name" value="HTH_MARR_2"/>
    <property type="match status" value="1"/>
</dbReference>
<dbReference type="OrthoDB" id="9799747at2"/>
<dbReference type="Gene3D" id="1.10.10.10">
    <property type="entry name" value="Winged helix-like DNA-binding domain superfamily/Winged helix DNA-binding domain"/>
    <property type="match status" value="1"/>
</dbReference>
<organism evidence="4 5">
    <name type="scientific">Fusobacterium canifelinum</name>
    <dbReference type="NCBI Taxonomy" id="285729"/>
    <lineage>
        <taxon>Bacteria</taxon>
        <taxon>Fusobacteriati</taxon>
        <taxon>Fusobacteriota</taxon>
        <taxon>Fusobacteriia</taxon>
        <taxon>Fusobacteriales</taxon>
        <taxon>Fusobacteriaceae</taxon>
        <taxon>Fusobacterium</taxon>
    </lineage>
</organism>
<accession>A0A3P1UYW6</accession>
<dbReference type="Pfam" id="PF01047">
    <property type="entry name" value="MarR"/>
    <property type="match status" value="1"/>
</dbReference>
<dbReference type="Proteomes" id="UP000281534">
    <property type="component" value="Unassembled WGS sequence"/>
</dbReference>
<dbReference type="InterPro" id="IPR036388">
    <property type="entry name" value="WH-like_DNA-bd_sf"/>
</dbReference>
<dbReference type="GO" id="GO:0006950">
    <property type="term" value="P:response to stress"/>
    <property type="evidence" value="ECO:0007669"/>
    <property type="project" value="TreeGrafter"/>
</dbReference>
<comment type="caution">
    <text evidence="4">The sequence shown here is derived from an EMBL/GenBank/DDBJ whole genome shotgun (WGS) entry which is preliminary data.</text>
</comment>
<keyword evidence="2" id="KW-0804">Transcription</keyword>
<dbReference type="SUPFAM" id="SSF46785">
    <property type="entry name" value="Winged helix' DNA-binding domain"/>
    <property type="match status" value="1"/>
</dbReference>
<keyword evidence="1" id="KW-0805">Transcription regulation</keyword>
<reference evidence="4 5" key="1">
    <citation type="submission" date="2018-11" db="EMBL/GenBank/DDBJ databases">
        <title>Genomes From Bacteria Associated with the Canine Oral Cavity: a Test Case for Automated Genome-Based Taxonomic Assignment.</title>
        <authorList>
            <person name="Coil D.A."/>
            <person name="Jospin G."/>
            <person name="Darling A.E."/>
            <person name="Wallis C."/>
            <person name="Davis I.J."/>
            <person name="Harris S."/>
            <person name="Eisen J.A."/>
            <person name="Holcombe L.J."/>
            <person name="O'Flynn C."/>
        </authorList>
    </citation>
    <scope>NUCLEOTIDE SEQUENCE [LARGE SCALE GENOMIC DNA]</scope>
    <source>
        <strain evidence="4 5">OH4460_COT-188</strain>
    </source>
</reference>
<dbReference type="EMBL" id="RQYY01000004">
    <property type="protein sequence ID" value="RRD27209.1"/>
    <property type="molecule type" value="Genomic_DNA"/>
</dbReference>
<dbReference type="AlphaFoldDB" id="A0A3P1UYW6"/>
<name>A0A3P1UYW6_9FUSO</name>
<dbReference type="GO" id="GO:0003700">
    <property type="term" value="F:DNA-binding transcription factor activity"/>
    <property type="evidence" value="ECO:0007669"/>
    <property type="project" value="InterPro"/>
</dbReference>
<evidence type="ECO:0000256" key="2">
    <source>
        <dbReference type="ARBA" id="ARBA00023163"/>
    </source>
</evidence>
<sequence length="143" mass="16659">MKELEVKNRLSYAVIETIYRSSSLLSVELGKIFREYNLTGTEFGILEAIYSLGPQTIQTIANRILLTSGGMTYTKKQMIKKNLVYEKPCEEDKRISYIYLTNEGKNLIVKVLEKHDNHLDKLLEKLSIDEKRQIAKLLRKIYK</sequence>
<dbReference type="PANTHER" id="PTHR33164:SF56">
    <property type="entry name" value="HTH-TYPE TRANSCRIPTIONAL REGULATOR MHQR"/>
    <property type="match status" value="1"/>
</dbReference>
<dbReference type="InterPro" id="IPR036390">
    <property type="entry name" value="WH_DNA-bd_sf"/>
</dbReference>
<evidence type="ECO:0000313" key="5">
    <source>
        <dbReference type="Proteomes" id="UP000281534"/>
    </source>
</evidence>
<dbReference type="InterPro" id="IPR039422">
    <property type="entry name" value="MarR/SlyA-like"/>
</dbReference>
<proteinExistence type="predicted"/>
<dbReference type="PANTHER" id="PTHR33164">
    <property type="entry name" value="TRANSCRIPTIONAL REGULATOR, MARR FAMILY"/>
    <property type="match status" value="1"/>
</dbReference>
<evidence type="ECO:0000259" key="3">
    <source>
        <dbReference type="PROSITE" id="PS50995"/>
    </source>
</evidence>
<dbReference type="InterPro" id="IPR000835">
    <property type="entry name" value="HTH_MarR-typ"/>
</dbReference>
<dbReference type="SMART" id="SM00347">
    <property type="entry name" value="HTH_MARR"/>
    <property type="match status" value="1"/>
</dbReference>
<feature type="domain" description="HTH marR-type" evidence="3">
    <location>
        <begin position="11"/>
        <end position="143"/>
    </location>
</feature>
<protein>
    <submittedName>
        <fullName evidence="4">MarR family transcriptional regulator</fullName>
    </submittedName>
</protein>
<evidence type="ECO:0000256" key="1">
    <source>
        <dbReference type="ARBA" id="ARBA00023015"/>
    </source>
</evidence>
<evidence type="ECO:0000313" key="4">
    <source>
        <dbReference type="EMBL" id="RRD27209.1"/>
    </source>
</evidence>